<name>A0A0C2T0Z3_AMAMK</name>
<dbReference type="HOGENOM" id="CLU_1927071_0_0_1"/>
<protein>
    <submittedName>
        <fullName evidence="1">Uncharacterized protein</fullName>
    </submittedName>
</protein>
<evidence type="ECO:0000313" key="2">
    <source>
        <dbReference type="Proteomes" id="UP000054549"/>
    </source>
</evidence>
<dbReference type="AlphaFoldDB" id="A0A0C2T0Z3"/>
<gene>
    <name evidence="1" type="ORF">M378DRAFT_168485</name>
</gene>
<proteinExistence type="predicted"/>
<evidence type="ECO:0000313" key="1">
    <source>
        <dbReference type="EMBL" id="KIL60089.1"/>
    </source>
</evidence>
<dbReference type="InParanoid" id="A0A0C2T0Z3"/>
<accession>A0A0C2T0Z3</accession>
<sequence length="131" mass="14373">MDSPSEMIGDTSVPTLHRISSVKRTKRSTDCSCGAVDGLFREISTSSDFFRLCEDNLQAFNNRSKAEATPRILCHPVFITLLHIGIMDVAEVAELSNVIEMATAPRLGLPTVPVPYRKIVAIKAVSTAVYY</sequence>
<organism evidence="1 2">
    <name type="scientific">Amanita muscaria (strain Koide BX008)</name>
    <dbReference type="NCBI Taxonomy" id="946122"/>
    <lineage>
        <taxon>Eukaryota</taxon>
        <taxon>Fungi</taxon>
        <taxon>Dikarya</taxon>
        <taxon>Basidiomycota</taxon>
        <taxon>Agaricomycotina</taxon>
        <taxon>Agaricomycetes</taxon>
        <taxon>Agaricomycetidae</taxon>
        <taxon>Agaricales</taxon>
        <taxon>Pluteineae</taxon>
        <taxon>Amanitaceae</taxon>
        <taxon>Amanita</taxon>
    </lineage>
</organism>
<dbReference type="EMBL" id="KN818304">
    <property type="protein sequence ID" value="KIL60089.1"/>
    <property type="molecule type" value="Genomic_DNA"/>
</dbReference>
<keyword evidence="2" id="KW-1185">Reference proteome</keyword>
<dbReference type="Proteomes" id="UP000054549">
    <property type="component" value="Unassembled WGS sequence"/>
</dbReference>
<reference evidence="1 2" key="1">
    <citation type="submission" date="2014-04" db="EMBL/GenBank/DDBJ databases">
        <title>Evolutionary Origins and Diversification of the Mycorrhizal Mutualists.</title>
        <authorList>
            <consortium name="DOE Joint Genome Institute"/>
            <consortium name="Mycorrhizal Genomics Consortium"/>
            <person name="Kohler A."/>
            <person name="Kuo A."/>
            <person name="Nagy L.G."/>
            <person name="Floudas D."/>
            <person name="Copeland A."/>
            <person name="Barry K.W."/>
            <person name="Cichocki N."/>
            <person name="Veneault-Fourrey C."/>
            <person name="LaButti K."/>
            <person name="Lindquist E.A."/>
            <person name="Lipzen A."/>
            <person name="Lundell T."/>
            <person name="Morin E."/>
            <person name="Murat C."/>
            <person name="Riley R."/>
            <person name="Ohm R."/>
            <person name="Sun H."/>
            <person name="Tunlid A."/>
            <person name="Henrissat B."/>
            <person name="Grigoriev I.V."/>
            <person name="Hibbett D.S."/>
            <person name="Martin F."/>
        </authorList>
    </citation>
    <scope>NUCLEOTIDE SEQUENCE [LARGE SCALE GENOMIC DNA]</scope>
    <source>
        <strain evidence="1 2">Koide BX008</strain>
    </source>
</reference>